<dbReference type="EMBL" id="JAVYJV010000008">
    <property type="protein sequence ID" value="KAK4364379.1"/>
    <property type="molecule type" value="Genomic_DNA"/>
</dbReference>
<evidence type="ECO:0000256" key="1">
    <source>
        <dbReference type="SAM" id="MobiDB-lite"/>
    </source>
</evidence>
<feature type="compositionally biased region" description="Basic and acidic residues" evidence="1">
    <location>
        <begin position="1"/>
        <end position="18"/>
    </location>
</feature>
<sequence>MDNRDKNFKGTTSSDERSFAMNPTSSGDGDHNSVVETDGDATQVSRKLLFSNDSAANAQDEPRRNNRAPNRPQTQWQAKEGPAKQVTNDIAPKTDNTLPMNASAGSDNVVQDITHVQVNQVEHVNKKGKKKVTTLKKRQQIMNKWIEDLRIKLVTVQESMKSNLFDASLIDAERDKLVQLQKWDELQE</sequence>
<dbReference type="Proteomes" id="UP001291623">
    <property type="component" value="Unassembled WGS sequence"/>
</dbReference>
<organism evidence="2 3">
    <name type="scientific">Anisodus tanguticus</name>
    <dbReference type="NCBI Taxonomy" id="243964"/>
    <lineage>
        <taxon>Eukaryota</taxon>
        <taxon>Viridiplantae</taxon>
        <taxon>Streptophyta</taxon>
        <taxon>Embryophyta</taxon>
        <taxon>Tracheophyta</taxon>
        <taxon>Spermatophyta</taxon>
        <taxon>Magnoliopsida</taxon>
        <taxon>eudicotyledons</taxon>
        <taxon>Gunneridae</taxon>
        <taxon>Pentapetalae</taxon>
        <taxon>asterids</taxon>
        <taxon>lamiids</taxon>
        <taxon>Solanales</taxon>
        <taxon>Solanaceae</taxon>
        <taxon>Solanoideae</taxon>
        <taxon>Hyoscyameae</taxon>
        <taxon>Anisodus</taxon>
    </lineage>
</organism>
<feature type="compositionally biased region" description="Polar residues" evidence="1">
    <location>
        <begin position="40"/>
        <end position="57"/>
    </location>
</feature>
<reference evidence="2" key="1">
    <citation type="submission" date="2023-12" db="EMBL/GenBank/DDBJ databases">
        <title>Genome assembly of Anisodus tanguticus.</title>
        <authorList>
            <person name="Wang Y.-J."/>
        </authorList>
    </citation>
    <scope>NUCLEOTIDE SEQUENCE</scope>
    <source>
        <strain evidence="2">KB-2021</strain>
        <tissue evidence="2">Leaf</tissue>
    </source>
</reference>
<keyword evidence="3" id="KW-1185">Reference proteome</keyword>
<protein>
    <submittedName>
        <fullName evidence="2">Uncharacterized protein</fullName>
    </submittedName>
</protein>
<accession>A0AAE1S4T9</accession>
<dbReference type="AlphaFoldDB" id="A0AAE1S4T9"/>
<proteinExistence type="predicted"/>
<feature type="region of interest" description="Disordered" evidence="1">
    <location>
        <begin position="1"/>
        <end position="95"/>
    </location>
</feature>
<evidence type="ECO:0000313" key="3">
    <source>
        <dbReference type="Proteomes" id="UP001291623"/>
    </source>
</evidence>
<gene>
    <name evidence="2" type="ORF">RND71_015737</name>
</gene>
<comment type="caution">
    <text evidence="2">The sequence shown here is derived from an EMBL/GenBank/DDBJ whole genome shotgun (WGS) entry which is preliminary data.</text>
</comment>
<evidence type="ECO:0000313" key="2">
    <source>
        <dbReference type="EMBL" id="KAK4364379.1"/>
    </source>
</evidence>
<name>A0AAE1S4T9_9SOLA</name>